<name>A0A1A9F2A2_9GAMM</name>
<protein>
    <recommendedName>
        <fullName evidence="8">Probable membrane transporter protein</fullName>
    </recommendedName>
</protein>
<evidence type="ECO:0000256" key="3">
    <source>
        <dbReference type="ARBA" id="ARBA00022448"/>
    </source>
</evidence>
<feature type="transmembrane region" description="Helical" evidence="8">
    <location>
        <begin position="170"/>
        <end position="191"/>
    </location>
</feature>
<evidence type="ECO:0000256" key="5">
    <source>
        <dbReference type="ARBA" id="ARBA00022692"/>
    </source>
</evidence>
<feature type="transmembrane region" description="Helical" evidence="8">
    <location>
        <begin position="48"/>
        <end position="67"/>
    </location>
</feature>
<dbReference type="AlphaFoldDB" id="A0A1A9F2A2"/>
<keyword evidence="10" id="KW-1185">Reference proteome</keyword>
<dbReference type="PANTHER" id="PTHR30269">
    <property type="entry name" value="TRANSMEMBRANE PROTEIN YFCA"/>
    <property type="match status" value="1"/>
</dbReference>
<keyword evidence="7 8" id="KW-0472">Membrane</keyword>
<feature type="transmembrane region" description="Helical" evidence="8">
    <location>
        <begin position="139"/>
        <end position="158"/>
    </location>
</feature>
<evidence type="ECO:0000256" key="8">
    <source>
        <dbReference type="RuleBase" id="RU363041"/>
    </source>
</evidence>
<dbReference type="InterPro" id="IPR002781">
    <property type="entry name" value="TM_pro_TauE-like"/>
</dbReference>
<comment type="similarity">
    <text evidence="2 8">Belongs to the 4-toluene sulfonate uptake permease (TSUP) (TC 2.A.102) family.</text>
</comment>
<keyword evidence="6 8" id="KW-1133">Transmembrane helix</keyword>
<dbReference type="EMBL" id="CP015839">
    <property type="protein sequence ID" value="ANG64346.1"/>
    <property type="molecule type" value="Genomic_DNA"/>
</dbReference>
<comment type="subcellular location">
    <subcellularLocation>
        <location evidence="1 8">Cell membrane</location>
        <topology evidence="1 8">Multi-pass membrane protein</topology>
    </subcellularLocation>
</comment>
<reference evidence="10" key="1">
    <citation type="submission" date="2016-05" db="EMBL/GenBank/DDBJ databases">
        <authorList>
            <person name="Baek K."/>
            <person name="Yang S.-J."/>
        </authorList>
    </citation>
    <scope>NUCLEOTIDE SEQUENCE [LARGE SCALE GENOMIC DNA]</scope>
    <source>
        <strain evidence="10">ST58-10</strain>
    </source>
</reference>
<evidence type="ECO:0000256" key="2">
    <source>
        <dbReference type="ARBA" id="ARBA00009142"/>
    </source>
</evidence>
<keyword evidence="4 8" id="KW-1003">Cell membrane</keyword>
<dbReference type="Proteomes" id="UP000078070">
    <property type="component" value="Chromosome"/>
</dbReference>
<reference evidence="9 10" key="2">
    <citation type="journal article" date="2018" name="Int. J. Syst. Evol. Microbiol.">
        <title>Marinobacterium aestuarii sp. nov., a benzene-degrading marine bacterium isolated from estuary sediment.</title>
        <authorList>
            <person name="Bae S.S."/>
            <person name="Jung J."/>
            <person name="Chung D."/>
            <person name="Baek K."/>
        </authorList>
    </citation>
    <scope>NUCLEOTIDE SEQUENCE [LARGE SCALE GENOMIC DNA]</scope>
    <source>
        <strain evidence="9 10">ST58-10</strain>
    </source>
</reference>
<dbReference type="GO" id="GO:0005886">
    <property type="term" value="C:plasma membrane"/>
    <property type="evidence" value="ECO:0007669"/>
    <property type="project" value="UniProtKB-SubCell"/>
</dbReference>
<gene>
    <name evidence="9" type="ORF">A8C75_18945</name>
</gene>
<evidence type="ECO:0000256" key="1">
    <source>
        <dbReference type="ARBA" id="ARBA00004651"/>
    </source>
</evidence>
<dbReference type="RefSeq" id="WP_067385868.1">
    <property type="nucleotide sequence ID" value="NZ_CP015839.1"/>
</dbReference>
<evidence type="ECO:0000256" key="4">
    <source>
        <dbReference type="ARBA" id="ARBA00022475"/>
    </source>
</evidence>
<dbReference type="OrthoDB" id="5472127at2"/>
<evidence type="ECO:0000313" key="9">
    <source>
        <dbReference type="EMBL" id="ANG64346.1"/>
    </source>
</evidence>
<dbReference type="InterPro" id="IPR052017">
    <property type="entry name" value="TSUP"/>
</dbReference>
<sequence length="245" mass="26172">MDVSVLMYPPAMLVAIFVIVTFGTIVQSGLGMGFGLVAAPFLALIDPVMVPVPALFLGMLTSVWAALQERPSIRWNEVGVGVAGRFTGVLAATLVLTCVADPKLFMLVFGALILAALLLSLSGWQLAFSRRNLFGMANLSGFMATITSVGAPPMAMLYQGRLAGEARPTLSAFFALGGIVSLAGLYFSGWAGWRETQTAALMVPPMLLGLYIARRLRGRFDSRYRGALLWMSGFAALLLIFRGLS</sequence>
<proteinExistence type="inferred from homology"/>
<feature type="transmembrane region" description="Helical" evidence="8">
    <location>
        <begin position="79"/>
        <end position="97"/>
    </location>
</feature>
<accession>A0A1A9F2A2</accession>
<dbReference type="STRING" id="1821621.A8C75_18945"/>
<evidence type="ECO:0000256" key="6">
    <source>
        <dbReference type="ARBA" id="ARBA00022989"/>
    </source>
</evidence>
<feature type="transmembrane region" description="Helical" evidence="8">
    <location>
        <begin position="226"/>
        <end position="244"/>
    </location>
</feature>
<dbReference type="KEGG" id="mars:A8C75_18945"/>
<evidence type="ECO:0000256" key="7">
    <source>
        <dbReference type="ARBA" id="ARBA00023136"/>
    </source>
</evidence>
<feature type="transmembrane region" description="Helical" evidence="8">
    <location>
        <begin position="104"/>
        <end position="127"/>
    </location>
</feature>
<feature type="transmembrane region" description="Helical" evidence="8">
    <location>
        <begin position="12"/>
        <end position="36"/>
    </location>
</feature>
<dbReference type="Pfam" id="PF01925">
    <property type="entry name" value="TauE"/>
    <property type="match status" value="1"/>
</dbReference>
<keyword evidence="5 8" id="KW-0812">Transmembrane</keyword>
<organism evidence="9 10">
    <name type="scientific">Marinobacterium aestuarii</name>
    <dbReference type="NCBI Taxonomy" id="1821621"/>
    <lineage>
        <taxon>Bacteria</taxon>
        <taxon>Pseudomonadati</taxon>
        <taxon>Pseudomonadota</taxon>
        <taxon>Gammaproteobacteria</taxon>
        <taxon>Oceanospirillales</taxon>
        <taxon>Oceanospirillaceae</taxon>
        <taxon>Marinobacterium</taxon>
    </lineage>
</organism>
<evidence type="ECO:0000313" key="10">
    <source>
        <dbReference type="Proteomes" id="UP000078070"/>
    </source>
</evidence>
<dbReference type="PANTHER" id="PTHR30269:SF37">
    <property type="entry name" value="MEMBRANE TRANSPORTER PROTEIN"/>
    <property type="match status" value="1"/>
</dbReference>
<keyword evidence="3" id="KW-0813">Transport</keyword>